<name>A0AAV8Z345_9CUCU</name>
<dbReference type="Gene3D" id="1.20.5.1200">
    <property type="entry name" value="Alpha-tocopherol transfer"/>
    <property type="match status" value="1"/>
</dbReference>
<dbReference type="PANTHER" id="PTHR10174:SF222">
    <property type="entry name" value="GH10083P-RELATED"/>
    <property type="match status" value="1"/>
</dbReference>
<sequence length="280" mass="32263">MKQSKLKIADHQIQSFLIMKKGTIEKCKEQIDMYFTMRSIFTDVFVDSNPFSARMLQVHQTAYHVPLPKHGPNFTRVTVIKVKNSDDLDIYANVADLINVAEIRLLEDVSDGELLIFDGIHCNMNFLKKVSPMVIKILYTINERALKSRLIGLHIINAPAFVDQILTLVKAIIKPKLASRFVVHKDIESLLKVIPKEVLPKDYGGDEKSLDELQELYSKKIEEYREFFDQRDQWKVDEELRPSNNLNNDLYSWYGSFRKLESLPTLTQFQLEAGGVASVD</sequence>
<dbReference type="Pfam" id="PF00650">
    <property type="entry name" value="CRAL_TRIO"/>
    <property type="match status" value="1"/>
</dbReference>
<dbReference type="Gene3D" id="3.40.525.10">
    <property type="entry name" value="CRAL-TRIO lipid binding domain"/>
    <property type="match status" value="1"/>
</dbReference>
<dbReference type="GO" id="GO:1902936">
    <property type="term" value="F:phosphatidylinositol bisphosphate binding"/>
    <property type="evidence" value="ECO:0007669"/>
    <property type="project" value="TreeGrafter"/>
</dbReference>
<dbReference type="Proteomes" id="UP001162162">
    <property type="component" value="Unassembled WGS sequence"/>
</dbReference>
<dbReference type="SUPFAM" id="SSF52087">
    <property type="entry name" value="CRAL/TRIO domain"/>
    <property type="match status" value="1"/>
</dbReference>
<dbReference type="PANTHER" id="PTHR10174">
    <property type="entry name" value="ALPHA-TOCOPHEROL TRANSFER PROTEIN-RELATED"/>
    <property type="match status" value="1"/>
</dbReference>
<dbReference type="AlphaFoldDB" id="A0AAV8Z345"/>
<gene>
    <name evidence="2" type="ORF">NQ318_002255</name>
</gene>
<dbReference type="EMBL" id="JAPWTK010000017">
    <property type="protein sequence ID" value="KAJ8958466.1"/>
    <property type="molecule type" value="Genomic_DNA"/>
</dbReference>
<feature type="domain" description="CRAL-TRIO" evidence="1">
    <location>
        <begin position="103"/>
        <end position="211"/>
    </location>
</feature>
<keyword evidence="3" id="KW-1185">Reference proteome</keyword>
<comment type="caution">
    <text evidence="2">The sequence shown here is derived from an EMBL/GenBank/DDBJ whole genome shotgun (WGS) entry which is preliminary data.</text>
</comment>
<evidence type="ECO:0000313" key="2">
    <source>
        <dbReference type="EMBL" id="KAJ8958466.1"/>
    </source>
</evidence>
<dbReference type="InterPro" id="IPR036865">
    <property type="entry name" value="CRAL-TRIO_dom_sf"/>
</dbReference>
<dbReference type="PROSITE" id="PS50191">
    <property type="entry name" value="CRAL_TRIO"/>
    <property type="match status" value="1"/>
</dbReference>
<dbReference type="GO" id="GO:0016020">
    <property type="term" value="C:membrane"/>
    <property type="evidence" value="ECO:0007669"/>
    <property type="project" value="TreeGrafter"/>
</dbReference>
<evidence type="ECO:0000259" key="1">
    <source>
        <dbReference type="PROSITE" id="PS50191"/>
    </source>
</evidence>
<accession>A0AAV8Z345</accession>
<proteinExistence type="predicted"/>
<organism evidence="2 3">
    <name type="scientific">Aromia moschata</name>
    <dbReference type="NCBI Taxonomy" id="1265417"/>
    <lineage>
        <taxon>Eukaryota</taxon>
        <taxon>Metazoa</taxon>
        <taxon>Ecdysozoa</taxon>
        <taxon>Arthropoda</taxon>
        <taxon>Hexapoda</taxon>
        <taxon>Insecta</taxon>
        <taxon>Pterygota</taxon>
        <taxon>Neoptera</taxon>
        <taxon>Endopterygota</taxon>
        <taxon>Coleoptera</taxon>
        <taxon>Polyphaga</taxon>
        <taxon>Cucujiformia</taxon>
        <taxon>Chrysomeloidea</taxon>
        <taxon>Cerambycidae</taxon>
        <taxon>Cerambycinae</taxon>
        <taxon>Callichromatini</taxon>
        <taxon>Aromia</taxon>
    </lineage>
</organism>
<evidence type="ECO:0000313" key="3">
    <source>
        <dbReference type="Proteomes" id="UP001162162"/>
    </source>
</evidence>
<dbReference type="CDD" id="cd00170">
    <property type="entry name" value="SEC14"/>
    <property type="match status" value="1"/>
</dbReference>
<dbReference type="InterPro" id="IPR001251">
    <property type="entry name" value="CRAL-TRIO_dom"/>
</dbReference>
<reference evidence="2" key="1">
    <citation type="journal article" date="2023" name="Insect Mol. Biol.">
        <title>Genome sequencing provides insights into the evolution of gene families encoding plant cell wall-degrading enzymes in longhorned beetles.</title>
        <authorList>
            <person name="Shin N.R."/>
            <person name="Okamura Y."/>
            <person name="Kirsch R."/>
            <person name="Pauchet Y."/>
        </authorList>
    </citation>
    <scope>NUCLEOTIDE SEQUENCE</scope>
    <source>
        <strain evidence="2">AMC_N1</strain>
    </source>
</reference>
<protein>
    <recommendedName>
        <fullName evidence="1">CRAL-TRIO domain-containing protein</fullName>
    </recommendedName>
</protein>